<keyword evidence="2" id="KW-1133">Transmembrane helix</keyword>
<evidence type="ECO:0000313" key="3">
    <source>
        <dbReference type="EMBL" id="KAE9385434.1"/>
    </source>
</evidence>
<evidence type="ECO:0000256" key="2">
    <source>
        <dbReference type="SAM" id="Phobius"/>
    </source>
</evidence>
<reference evidence="3" key="1">
    <citation type="journal article" date="2019" name="Environ. Microbiol.">
        <title>Fungal ecological strategies reflected in gene transcription - a case study of two litter decomposers.</title>
        <authorList>
            <person name="Barbi F."/>
            <person name="Kohler A."/>
            <person name="Barry K."/>
            <person name="Baskaran P."/>
            <person name="Daum C."/>
            <person name="Fauchery L."/>
            <person name="Ihrmark K."/>
            <person name="Kuo A."/>
            <person name="LaButti K."/>
            <person name="Lipzen A."/>
            <person name="Morin E."/>
            <person name="Grigoriev I.V."/>
            <person name="Henrissat B."/>
            <person name="Lindahl B."/>
            <person name="Martin F."/>
        </authorList>
    </citation>
    <scope>NUCLEOTIDE SEQUENCE</scope>
    <source>
        <strain evidence="3">JB14</strain>
    </source>
</reference>
<keyword evidence="2" id="KW-0812">Transmembrane</keyword>
<keyword evidence="4" id="KW-1185">Reference proteome</keyword>
<feature type="compositionally biased region" description="Basic and acidic residues" evidence="1">
    <location>
        <begin position="49"/>
        <end position="63"/>
    </location>
</feature>
<sequence length="87" mass="9755">MPLVLQMQEGEGQQTTVIGLSVFLQGFGMLTYIVYAHAPANKANPPKGFQDERGMFDKRRDPESPETLSMNGRPRRSGLLFEQRAKS</sequence>
<dbReference type="EMBL" id="ML769986">
    <property type="protein sequence ID" value="KAE9385434.1"/>
    <property type="molecule type" value="Genomic_DNA"/>
</dbReference>
<dbReference type="AlphaFoldDB" id="A0A6A4GJE7"/>
<dbReference type="Proteomes" id="UP000799118">
    <property type="component" value="Unassembled WGS sequence"/>
</dbReference>
<gene>
    <name evidence="3" type="ORF">BT96DRAFT_1007048</name>
</gene>
<evidence type="ECO:0000313" key="4">
    <source>
        <dbReference type="Proteomes" id="UP000799118"/>
    </source>
</evidence>
<proteinExistence type="predicted"/>
<accession>A0A6A4GJE7</accession>
<feature type="transmembrane region" description="Helical" evidence="2">
    <location>
        <begin position="15"/>
        <end position="35"/>
    </location>
</feature>
<name>A0A6A4GJE7_9AGAR</name>
<protein>
    <submittedName>
        <fullName evidence="3">Uncharacterized protein</fullName>
    </submittedName>
</protein>
<feature type="region of interest" description="Disordered" evidence="1">
    <location>
        <begin position="41"/>
        <end position="87"/>
    </location>
</feature>
<evidence type="ECO:0000256" key="1">
    <source>
        <dbReference type="SAM" id="MobiDB-lite"/>
    </source>
</evidence>
<organism evidence="3 4">
    <name type="scientific">Gymnopus androsaceus JB14</name>
    <dbReference type="NCBI Taxonomy" id="1447944"/>
    <lineage>
        <taxon>Eukaryota</taxon>
        <taxon>Fungi</taxon>
        <taxon>Dikarya</taxon>
        <taxon>Basidiomycota</taxon>
        <taxon>Agaricomycotina</taxon>
        <taxon>Agaricomycetes</taxon>
        <taxon>Agaricomycetidae</taxon>
        <taxon>Agaricales</taxon>
        <taxon>Marasmiineae</taxon>
        <taxon>Omphalotaceae</taxon>
        <taxon>Gymnopus</taxon>
    </lineage>
</organism>
<keyword evidence="2" id="KW-0472">Membrane</keyword>